<keyword evidence="1" id="KW-0812">Transmembrane</keyword>
<feature type="transmembrane region" description="Helical" evidence="1">
    <location>
        <begin position="38"/>
        <end position="57"/>
    </location>
</feature>
<dbReference type="HOGENOM" id="CLU_100980_0_0_6"/>
<reference evidence="2 3" key="1">
    <citation type="journal article" date="2010" name="Stand. Genomic Sci.">
        <title>Complete genome sequence of Ferrimonas balearica type strain (PAT).</title>
        <authorList>
            <person name="Nolan M."/>
            <person name="Sikorski J."/>
            <person name="Davenport K."/>
            <person name="Lucas S."/>
            <person name="Glavina Del Rio T."/>
            <person name="Tice H."/>
            <person name="Cheng J."/>
            <person name="Goodwin L."/>
            <person name="Pitluck S."/>
            <person name="Liolios K."/>
            <person name="Ivanova N."/>
            <person name="Mavromatis K."/>
            <person name="Ovchinnikova G."/>
            <person name="Pati A."/>
            <person name="Chen A."/>
            <person name="Palaniappan K."/>
            <person name="Land M."/>
            <person name="Hauser L."/>
            <person name="Chang Y."/>
            <person name="Jeffries C."/>
            <person name="Tapia R."/>
            <person name="Brettin T."/>
            <person name="Detter J."/>
            <person name="Han C."/>
            <person name="Yasawong M."/>
            <person name="Rohde M."/>
            <person name="Tindall B."/>
            <person name="Goker M."/>
            <person name="Woyke T."/>
            <person name="Bristow J."/>
            <person name="Eisen J."/>
            <person name="Markowitz V."/>
            <person name="Hugenholtz P."/>
            <person name="Kyrpides N."/>
            <person name="Klenk H."/>
            <person name="Lapidus A."/>
        </authorList>
    </citation>
    <scope>NUCLEOTIDE SEQUENCE [LARGE SCALE GENOMIC DNA]</scope>
    <source>
        <strain evidence="3">DSM 9799 / CCM 4581 / KCTC 23876 / PAT</strain>
    </source>
</reference>
<protein>
    <recommendedName>
        <fullName evidence="4">DUF2982 domain-containing protein</fullName>
    </recommendedName>
</protein>
<keyword evidence="3" id="KW-1185">Reference proteome</keyword>
<name>E1SVH9_FERBD</name>
<dbReference type="RefSeq" id="WP_013344631.1">
    <property type="nucleotide sequence ID" value="NC_014541.1"/>
</dbReference>
<dbReference type="Pfam" id="PF11201">
    <property type="entry name" value="DUF2982"/>
    <property type="match status" value="1"/>
</dbReference>
<keyword evidence="1" id="KW-0472">Membrane</keyword>
<keyword evidence="1" id="KW-1133">Transmembrane helix</keyword>
<sequence length="225" mass="25263">MDVINIAPLSRRNRLTLSLLSGLLALVFLIALSNGLSLLWLLPLALLTVFCAVLAIGKRIEPAITLRIGPEGLRYHHRRGNYQVDWQQLLRIDRPTAPSRPDQPLDYVGIRLRDPARFYHSISPRLALALIREQRPLTLLAEPNCRDGQCASLLPDIDTLPEPNLTGVRAAYAVHQMALRQQLGYDLYLHHSCLDRSPDEFIALIRDYRTQSQSPSAGSTTTTTE</sequence>
<dbReference type="GeneID" id="67181353"/>
<dbReference type="InterPro" id="IPR021367">
    <property type="entry name" value="DUF2982"/>
</dbReference>
<evidence type="ECO:0000256" key="1">
    <source>
        <dbReference type="SAM" id="Phobius"/>
    </source>
</evidence>
<evidence type="ECO:0000313" key="2">
    <source>
        <dbReference type="EMBL" id="ADN75325.1"/>
    </source>
</evidence>
<gene>
    <name evidence="2" type="ordered locus">Fbal_1116</name>
</gene>
<dbReference type="eggNOG" id="ENOG5032S0P">
    <property type="taxonomic scope" value="Bacteria"/>
</dbReference>
<dbReference type="STRING" id="550540.Fbal_1116"/>
<dbReference type="KEGG" id="fbl:Fbal_1116"/>
<dbReference type="AlphaFoldDB" id="E1SVH9"/>
<dbReference type="EMBL" id="CP002209">
    <property type="protein sequence ID" value="ADN75325.1"/>
    <property type="molecule type" value="Genomic_DNA"/>
</dbReference>
<feature type="transmembrane region" description="Helical" evidence="1">
    <location>
        <begin position="15"/>
        <end position="32"/>
    </location>
</feature>
<organism evidence="2 3">
    <name type="scientific">Ferrimonas balearica (strain DSM 9799 / CCM 4581 / KCTC 23876 / PAT)</name>
    <dbReference type="NCBI Taxonomy" id="550540"/>
    <lineage>
        <taxon>Bacteria</taxon>
        <taxon>Pseudomonadati</taxon>
        <taxon>Pseudomonadota</taxon>
        <taxon>Gammaproteobacteria</taxon>
        <taxon>Alteromonadales</taxon>
        <taxon>Ferrimonadaceae</taxon>
        <taxon>Ferrimonas</taxon>
    </lineage>
</organism>
<accession>E1SVH9</accession>
<dbReference type="OrthoDB" id="7061905at2"/>
<evidence type="ECO:0000313" key="3">
    <source>
        <dbReference type="Proteomes" id="UP000006683"/>
    </source>
</evidence>
<proteinExistence type="predicted"/>
<dbReference type="Proteomes" id="UP000006683">
    <property type="component" value="Chromosome"/>
</dbReference>
<evidence type="ECO:0008006" key="4">
    <source>
        <dbReference type="Google" id="ProtNLM"/>
    </source>
</evidence>